<comment type="caution">
    <text evidence="1">The sequence shown here is derived from an EMBL/GenBank/DDBJ whole genome shotgun (WGS) entry which is preliminary data.</text>
</comment>
<sequence length="185" mass="19769">MSSEGTFPGTDLKADPPPARLGTHVVFTVDAKAANGQQETLVCLVYKDTLHTPRWGLPGGTWGEFDHESPVHAAARLVRVRLDSDAGVSPVVIGVDWVPRDRYAPGVNVVLDGGELTDVAANLMRPTPGSGYGEVRFVAVDKLDTVVIDQHSKRRIVAALEARKAGRGFPMTQLGVPLPDVVRSA</sequence>
<dbReference type="OrthoDB" id="4247482at2"/>
<evidence type="ECO:0008006" key="3">
    <source>
        <dbReference type="Google" id="ProtNLM"/>
    </source>
</evidence>
<organism evidence="1 2">
    <name type="scientific">Kitasatospora phosalacinea</name>
    <dbReference type="NCBI Taxonomy" id="2065"/>
    <lineage>
        <taxon>Bacteria</taxon>
        <taxon>Bacillati</taxon>
        <taxon>Actinomycetota</taxon>
        <taxon>Actinomycetes</taxon>
        <taxon>Kitasatosporales</taxon>
        <taxon>Streptomycetaceae</taxon>
        <taxon>Kitasatospora</taxon>
    </lineage>
</organism>
<evidence type="ECO:0000313" key="2">
    <source>
        <dbReference type="Proteomes" id="UP001165143"/>
    </source>
</evidence>
<gene>
    <name evidence="1" type="ORF">Kpho01_19970</name>
</gene>
<dbReference type="AlphaFoldDB" id="A0A9W6PFL9"/>
<dbReference type="SUPFAM" id="SSF55811">
    <property type="entry name" value="Nudix"/>
    <property type="match status" value="1"/>
</dbReference>
<name>A0A9W6PFL9_9ACTN</name>
<reference evidence="1" key="1">
    <citation type="submission" date="2023-02" db="EMBL/GenBank/DDBJ databases">
        <title>Kitasatospora phosalacinea NBRC 14362.</title>
        <authorList>
            <person name="Ichikawa N."/>
            <person name="Sato H."/>
            <person name="Tonouchi N."/>
        </authorList>
    </citation>
    <scope>NUCLEOTIDE SEQUENCE</scope>
    <source>
        <strain evidence="1">NBRC 14362</strain>
    </source>
</reference>
<protein>
    <recommendedName>
        <fullName evidence="3">Nudix hydrolase domain-containing protein</fullName>
    </recommendedName>
</protein>
<dbReference type="RefSeq" id="WP_033251366.1">
    <property type="nucleotide sequence ID" value="NZ_BSRX01000009.1"/>
</dbReference>
<dbReference type="Proteomes" id="UP001165143">
    <property type="component" value="Unassembled WGS sequence"/>
</dbReference>
<proteinExistence type="predicted"/>
<accession>A0A9W6PFL9</accession>
<dbReference type="InterPro" id="IPR015797">
    <property type="entry name" value="NUDIX_hydrolase-like_dom_sf"/>
</dbReference>
<evidence type="ECO:0000313" key="1">
    <source>
        <dbReference type="EMBL" id="GLW53986.1"/>
    </source>
</evidence>
<dbReference type="EMBL" id="BSRX01000009">
    <property type="protein sequence ID" value="GLW53986.1"/>
    <property type="molecule type" value="Genomic_DNA"/>
</dbReference>